<evidence type="ECO:0000256" key="1">
    <source>
        <dbReference type="SAM" id="MobiDB-lite"/>
    </source>
</evidence>
<evidence type="ECO:0000313" key="3">
    <source>
        <dbReference type="Proteomes" id="UP000037035"/>
    </source>
</evidence>
<organism evidence="2 3">
    <name type="scientific">Puccinia sorghi</name>
    <dbReference type="NCBI Taxonomy" id="27349"/>
    <lineage>
        <taxon>Eukaryota</taxon>
        <taxon>Fungi</taxon>
        <taxon>Dikarya</taxon>
        <taxon>Basidiomycota</taxon>
        <taxon>Pucciniomycotina</taxon>
        <taxon>Pucciniomycetes</taxon>
        <taxon>Pucciniales</taxon>
        <taxon>Pucciniaceae</taxon>
        <taxon>Puccinia</taxon>
    </lineage>
</organism>
<name>A0A0L6UVS5_9BASI</name>
<proteinExistence type="predicted"/>
<dbReference type="VEuPathDB" id="FungiDB:VP01_374g8"/>
<dbReference type="AlphaFoldDB" id="A0A0L6UVS5"/>
<reference evidence="2 3" key="1">
    <citation type="submission" date="2015-08" db="EMBL/GenBank/DDBJ databases">
        <title>Next Generation Sequencing and Analysis of the Genome of Puccinia sorghi L Schw, the Causal Agent of Maize Common Rust.</title>
        <authorList>
            <person name="Rochi L."/>
            <person name="Burguener G."/>
            <person name="Darino M."/>
            <person name="Turjanski A."/>
            <person name="Kreff E."/>
            <person name="Dieguez M.J."/>
            <person name="Sacco F."/>
        </authorList>
    </citation>
    <scope>NUCLEOTIDE SEQUENCE [LARGE SCALE GENOMIC DNA]</scope>
    <source>
        <strain evidence="2 3">RO10H11247</strain>
    </source>
</reference>
<comment type="caution">
    <text evidence="2">The sequence shown here is derived from an EMBL/GenBank/DDBJ whole genome shotgun (WGS) entry which is preliminary data.</text>
</comment>
<gene>
    <name evidence="2" type="ORF">VP01_374g8</name>
</gene>
<dbReference type="Pfam" id="PF14223">
    <property type="entry name" value="Retrotran_gag_2"/>
    <property type="match status" value="1"/>
</dbReference>
<dbReference type="EMBL" id="LAVV01008779">
    <property type="protein sequence ID" value="KNZ51960.1"/>
    <property type="molecule type" value="Genomic_DNA"/>
</dbReference>
<evidence type="ECO:0008006" key="4">
    <source>
        <dbReference type="Google" id="ProtNLM"/>
    </source>
</evidence>
<dbReference type="Proteomes" id="UP000037035">
    <property type="component" value="Unassembled WGS sequence"/>
</dbReference>
<keyword evidence="3" id="KW-1185">Reference proteome</keyword>
<evidence type="ECO:0000313" key="2">
    <source>
        <dbReference type="EMBL" id="KNZ51960.1"/>
    </source>
</evidence>
<protein>
    <recommendedName>
        <fullName evidence="4">Retrotransposon Copia-like N-terminal domain-containing protein</fullName>
    </recommendedName>
</protein>
<feature type="region of interest" description="Disordered" evidence="1">
    <location>
        <begin position="232"/>
        <end position="260"/>
    </location>
</feature>
<sequence>MDEINPTILKTTIEAIPTLTEDNFASWRTRITALFKLGGLKEQILAGQPPLEPKDNTTLCAVILAKLSTTTHNNVVTSSNEDDAIALWKAIQKRFISSEPSNRARVYNQFASITFDPSNIEKFITEVRSSLVKMEDVGIKLDDDILTYDLLRRLPSTLDNIKQSITHSKNGEDIKPDVLLDHLEIHLNEIKVSATSTVEATSMFTKEDKRCIPGKHNPFSDSHTKERCWFENPKLRPKYPQRNGYSNEKNRNHNTNQSEA</sequence>
<dbReference type="OrthoDB" id="2847449at2759"/>
<accession>A0A0L6UVS5</accession>
<feature type="compositionally biased region" description="Polar residues" evidence="1">
    <location>
        <begin position="243"/>
        <end position="260"/>
    </location>
</feature>